<dbReference type="RefSeq" id="WP_281487536.1">
    <property type="nucleotide sequence ID" value="NZ_JASATX010000001.1"/>
</dbReference>
<dbReference type="AlphaFoldDB" id="A0AAW6T3V3"/>
<keyword evidence="2" id="KW-1185">Reference proteome</keyword>
<dbReference type="Proteomes" id="UP001321506">
    <property type="component" value="Unassembled WGS sequence"/>
</dbReference>
<gene>
    <name evidence="1" type="ORF">QF206_02070</name>
</gene>
<sequence length="215" mass="24136">MGHSIETRVRNAVEAWLRWLPGWQPPTHRSRARVCRRCFGSPLTEAAGFGPDVPHAVQHALIMRLNAIVEHSVDAYTERNLPLLWRELRDAEARKRARPYRPADGLAPEYQGLELDPEPEPGQPFLFTLADLADDAAAEHRLPDPAPLSDEAKTSLRYEMALADDEATRVGMDVCLELMTFRPRIQQAVHEVVEPQIEALLSELTRSLDVPGGLL</sequence>
<organism evidence="1 2">
    <name type="scientific">Ruicaihuangia caeni</name>
    <dbReference type="NCBI Taxonomy" id="3042517"/>
    <lineage>
        <taxon>Bacteria</taxon>
        <taxon>Bacillati</taxon>
        <taxon>Actinomycetota</taxon>
        <taxon>Actinomycetes</taxon>
        <taxon>Micrococcales</taxon>
        <taxon>Microbacteriaceae</taxon>
        <taxon>Ruicaihuangia</taxon>
    </lineage>
</organism>
<evidence type="ECO:0000313" key="2">
    <source>
        <dbReference type="Proteomes" id="UP001321506"/>
    </source>
</evidence>
<comment type="caution">
    <text evidence="1">The sequence shown here is derived from an EMBL/GenBank/DDBJ whole genome shotgun (WGS) entry which is preliminary data.</text>
</comment>
<evidence type="ECO:0000313" key="1">
    <source>
        <dbReference type="EMBL" id="MDI2097756.1"/>
    </source>
</evidence>
<reference evidence="1 2" key="1">
    <citation type="submission" date="2023-04" db="EMBL/GenBank/DDBJ databases">
        <title>Klugiella caeni sp. nov. isolated from the sludge of biochemical tank.</title>
        <authorList>
            <person name="Geng K."/>
        </authorList>
    </citation>
    <scope>NUCLEOTIDE SEQUENCE [LARGE SCALE GENOMIC DNA]</scope>
    <source>
        <strain evidence="1 2">YN-L-19</strain>
    </source>
</reference>
<name>A0AAW6T3V3_9MICO</name>
<dbReference type="EMBL" id="JASATX010000001">
    <property type="protein sequence ID" value="MDI2097756.1"/>
    <property type="molecule type" value="Genomic_DNA"/>
</dbReference>
<protein>
    <submittedName>
        <fullName evidence="1">Spermidine/putrescine ABC transporter substrate-binding protein</fullName>
    </submittedName>
</protein>
<proteinExistence type="predicted"/>
<accession>A0AAW6T3V3</accession>